<sequence>MELLQQVKVGQEAVTNSETNINANCAGTCLLILSYSQNNLRSHIWILDSGASEHMTFDSSIIVNIKPLPNLVNFNLPNSQRVRVTLAGQSKSNSSRTGPFFEKASGPWNFGCLCFASTLPNLRGKHDPRFITCVFFGYPTGKKGYKLLNLANNKIFFSRNVIFHESIFPFTHPTTTFSQLFPISSNIDFSTPQPLTSSDSSIPLLTTDSLVPISSPASLPPSVPGPVPSSPSTPSSTPSTSSSVSPTSSSTPPSHPSINLASSSGVSHDVLHKSLREHNAPSYLSDYICGAVHLTDASHSCFISHVFPSTISSNLLSTLNQSLLNSVPNVHEPSSYSQAVLDPGWQEAMAKELNALKANDTWEVVPLPVGRKALPCKWVYKVKLKSDRSVERLKARLVIRETLNERGLILQRLSLLWSN</sequence>
<proteinExistence type="predicted"/>
<feature type="region of interest" description="Disordered" evidence="1">
    <location>
        <begin position="217"/>
        <end position="263"/>
    </location>
</feature>
<name>A0A1S4DMJ3_TOBAC</name>
<dbReference type="Pfam" id="PF25597">
    <property type="entry name" value="SH3_retrovirus"/>
    <property type="match status" value="1"/>
</dbReference>
<organism evidence="3">
    <name type="scientific">Nicotiana tabacum</name>
    <name type="common">Common tobacco</name>
    <dbReference type="NCBI Taxonomy" id="4097"/>
    <lineage>
        <taxon>Eukaryota</taxon>
        <taxon>Viridiplantae</taxon>
        <taxon>Streptophyta</taxon>
        <taxon>Embryophyta</taxon>
        <taxon>Tracheophyta</taxon>
        <taxon>Spermatophyta</taxon>
        <taxon>Magnoliopsida</taxon>
        <taxon>eudicotyledons</taxon>
        <taxon>Gunneridae</taxon>
        <taxon>Pentapetalae</taxon>
        <taxon>asterids</taxon>
        <taxon>lamiids</taxon>
        <taxon>Solanales</taxon>
        <taxon>Solanaceae</taxon>
        <taxon>Nicotianoideae</taxon>
        <taxon>Nicotianeae</taxon>
        <taxon>Nicotiana</taxon>
    </lineage>
</organism>
<dbReference type="OrthoDB" id="414104at2759"/>
<feature type="compositionally biased region" description="Pro residues" evidence="1">
    <location>
        <begin position="218"/>
        <end position="231"/>
    </location>
</feature>
<dbReference type="KEGG" id="nta:107831156"/>
<dbReference type="PaxDb" id="4097-A0A1S4DMJ3"/>
<dbReference type="InterPro" id="IPR057670">
    <property type="entry name" value="SH3_retrovirus"/>
</dbReference>
<accession>A0A1S4DMJ3</accession>
<feature type="compositionally biased region" description="Low complexity" evidence="1">
    <location>
        <begin position="232"/>
        <end position="252"/>
    </location>
</feature>
<protein>
    <recommendedName>
        <fullName evidence="2">Retroviral polymerase SH3-like domain-containing protein</fullName>
    </recommendedName>
</protein>
<gene>
    <name evidence="3" type="primary">LOC107831156</name>
</gene>
<evidence type="ECO:0000313" key="3">
    <source>
        <dbReference type="RefSeq" id="XP_016514379.1"/>
    </source>
</evidence>
<dbReference type="AlphaFoldDB" id="A0A1S4DMJ3"/>
<evidence type="ECO:0000256" key="1">
    <source>
        <dbReference type="SAM" id="MobiDB-lite"/>
    </source>
</evidence>
<dbReference type="STRING" id="4097.A0A1S4DMJ3"/>
<reference evidence="3" key="1">
    <citation type="submission" date="2025-08" db="UniProtKB">
        <authorList>
            <consortium name="RefSeq"/>
        </authorList>
    </citation>
    <scope>IDENTIFICATION</scope>
</reference>
<evidence type="ECO:0000259" key="2">
    <source>
        <dbReference type="Pfam" id="PF25597"/>
    </source>
</evidence>
<dbReference type="RefSeq" id="XP_016514379.1">
    <property type="nucleotide sequence ID" value="XM_016658893.1"/>
</dbReference>
<feature type="domain" description="Retroviral polymerase SH3-like" evidence="2">
    <location>
        <begin position="112"/>
        <end position="173"/>
    </location>
</feature>